<feature type="non-terminal residue" evidence="7">
    <location>
        <position position="90"/>
    </location>
</feature>
<evidence type="ECO:0000256" key="2">
    <source>
        <dbReference type="ARBA" id="ARBA00022692"/>
    </source>
</evidence>
<keyword evidence="4 5" id="KW-0472">Membrane</keyword>
<feature type="transmembrane region" description="Helical" evidence="5">
    <location>
        <begin position="64"/>
        <end position="83"/>
    </location>
</feature>
<keyword evidence="3 5" id="KW-1133">Transmembrane helix</keyword>
<comment type="subcellular location">
    <subcellularLocation>
        <location evidence="1">Cell membrane</location>
        <topology evidence="1">Multi-pass membrane protein</topology>
    </subcellularLocation>
</comment>
<name>A0A227IZQ6_VIBPH</name>
<dbReference type="Proteomes" id="UP000214596">
    <property type="component" value="Unassembled WGS sequence"/>
</dbReference>
<feature type="transmembrane region" description="Helical" evidence="5">
    <location>
        <begin position="39"/>
        <end position="57"/>
    </location>
</feature>
<dbReference type="GO" id="GO:0005524">
    <property type="term" value="F:ATP binding"/>
    <property type="evidence" value="ECO:0007669"/>
    <property type="project" value="InterPro"/>
</dbReference>
<gene>
    <name evidence="7" type="ORF">CA163_34470</name>
</gene>
<reference evidence="7 8" key="1">
    <citation type="journal article" date="2017" name="Appl. Environ. Microbiol.">
        <title>Parallel evolution of two clades of a major Atlantic endemic Vibrio parahaemolyticus pathogen lineage by independent acquisition of related pathogenicity islands.</title>
        <authorList>
            <person name="Xu F."/>
            <person name="Gonzalez-Escalona N."/>
            <person name="Drees K.P."/>
            <person name="Sebra R.P."/>
            <person name="Cooper V.S."/>
            <person name="Jones S.H."/>
            <person name="Whistler C.A."/>
        </authorList>
    </citation>
    <scope>NUCLEOTIDE SEQUENCE [LARGE SCALE GENOMIC DNA]</scope>
    <source>
        <strain evidence="7 8">MAVP-3</strain>
    </source>
</reference>
<dbReference type="AlphaFoldDB" id="A0A227IZQ6"/>
<evidence type="ECO:0000256" key="4">
    <source>
        <dbReference type="ARBA" id="ARBA00023136"/>
    </source>
</evidence>
<evidence type="ECO:0000256" key="5">
    <source>
        <dbReference type="SAM" id="Phobius"/>
    </source>
</evidence>
<dbReference type="Pfam" id="PF00664">
    <property type="entry name" value="ABC_membrane"/>
    <property type="match status" value="1"/>
</dbReference>
<dbReference type="Gene3D" id="1.20.1560.10">
    <property type="entry name" value="ABC transporter type 1, transmembrane domain"/>
    <property type="match status" value="1"/>
</dbReference>
<dbReference type="EMBL" id="NIXT01004464">
    <property type="protein sequence ID" value="OXE28333.1"/>
    <property type="molecule type" value="Genomic_DNA"/>
</dbReference>
<accession>A0A227IZQ6</accession>
<dbReference type="PROSITE" id="PS50929">
    <property type="entry name" value="ABC_TM1F"/>
    <property type="match status" value="1"/>
</dbReference>
<organism evidence="7 8">
    <name type="scientific">Vibrio parahaemolyticus</name>
    <dbReference type="NCBI Taxonomy" id="670"/>
    <lineage>
        <taxon>Bacteria</taxon>
        <taxon>Pseudomonadati</taxon>
        <taxon>Pseudomonadota</taxon>
        <taxon>Gammaproteobacteria</taxon>
        <taxon>Vibrionales</taxon>
        <taxon>Vibrionaceae</taxon>
        <taxon>Vibrio</taxon>
    </lineage>
</organism>
<evidence type="ECO:0000256" key="3">
    <source>
        <dbReference type="ARBA" id="ARBA00022989"/>
    </source>
</evidence>
<sequence>VVLSYGGQDIERQRFDKVSNQMRQQSMKLVTAQAAANPIIQMIASFAIVAVLYLASIDSIKEQLTPGTFTVVFSAMFGLMRPLKALTNVT</sequence>
<evidence type="ECO:0000256" key="1">
    <source>
        <dbReference type="ARBA" id="ARBA00004651"/>
    </source>
</evidence>
<dbReference type="GO" id="GO:0005886">
    <property type="term" value="C:plasma membrane"/>
    <property type="evidence" value="ECO:0007669"/>
    <property type="project" value="UniProtKB-SubCell"/>
</dbReference>
<feature type="non-terminal residue" evidence="7">
    <location>
        <position position="1"/>
    </location>
</feature>
<evidence type="ECO:0000313" key="8">
    <source>
        <dbReference type="Proteomes" id="UP000214596"/>
    </source>
</evidence>
<dbReference type="InterPro" id="IPR036640">
    <property type="entry name" value="ABC1_TM_sf"/>
</dbReference>
<dbReference type="GO" id="GO:0140359">
    <property type="term" value="F:ABC-type transporter activity"/>
    <property type="evidence" value="ECO:0007669"/>
    <property type="project" value="InterPro"/>
</dbReference>
<evidence type="ECO:0000259" key="6">
    <source>
        <dbReference type="PROSITE" id="PS50929"/>
    </source>
</evidence>
<proteinExistence type="predicted"/>
<evidence type="ECO:0000313" key="7">
    <source>
        <dbReference type="EMBL" id="OXE28333.1"/>
    </source>
</evidence>
<feature type="domain" description="ABC transmembrane type-1" evidence="6">
    <location>
        <begin position="1"/>
        <end position="90"/>
    </location>
</feature>
<dbReference type="SUPFAM" id="SSF90123">
    <property type="entry name" value="ABC transporter transmembrane region"/>
    <property type="match status" value="1"/>
</dbReference>
<dbReference type="InterPro" id="IPR011527">
    <property type="entry name" value="ABC1_TM_dom"/>
</dbReference>
<protein>
    <recommendedName>
        <fullName evidence="6">ABC transmembrane type-1 domain-containing protein</fullName>
    </recommendedName>
</protein>
<keyword evidence="2 5" id="KW-0812">Transmembrane</keyword>
<comment type="caution">
    <text evidence="7">The sequence shown here is derived from an EMBL/GenBank/DDBJ whole genome shotgun (WGS) entry which is preliminary data.</text>
</comment>